<evidence type="ECO:0000256" key="1">
    <source>
        <dbReference type="SAM" id="MobiDB-lite"/>
    </source>
</evidence>
<dbReference type="Proteomes" id="UP000694941">
    <property type="component" value="Unplaced"/>
</dbReference>
<gene>
    <name evidence="4 5 6 7 8 9" type="primary">LOC106458772</name>
</gene>
<dbReference type="RefSeq" id="XP_022240804.1">
    <property type="nucleotide sequence ID" value="XM_022385096.1"/>
</dbReference>
<organism evidence="3 4">
    <name type="scientific">Limulus polyphemus</name>
    <name type="common">Atlantic horseshoe crab</name>
    <dbReference type="NCBI Taxonomy" id="6850"/>
    <lineage>
        <taxon>Eukaryota</taxon>
        <taxon>Metazoa</taxon>
        <taxon>Ecdysozoa</taxon>
        <taxon>Arthropoda</taxon>
        <taxon>Chelicerata</taxon>
        <taxon>Merostomata</taxon>
        <taxon>Xiphosura</taxon>
        <taxon>Limulidae</taxon>
        <taxon>Limulus</taxon>
    </lineage>
</organism>
<evidence type="ECO:0000313" key="4">
    <source>
        <dbReference type="RefSeq" id="XP_013773774.1"/>
    </source>
</evidence>
<dbReference type="SMART" id="SM00355">
    <property type="entry name" value="ZnF_C2H2"/>
    <property type="match status" value="6"/>
</dbReference>
<dbReference type="Gene3D" id="3.30.160.60">
    <property type="entry name" value="Classic Zinc Finger"/>
    <property type="match status" value="5"/>
</dbReference>
<dbReference type="SUPFAM" id="SSF57667">
    <property type="entry name" value="beta-beta-alpha zinc fingers"/>
    <property type="match status" value="4"/>
</dbReference>
<evidence type="ECO:0000313" key="5">
    <source>
        <dbReference type="RefSeq" id="XP_022240800.1"/>
    </source>
</evidence>
<sequence length="622" mass="70955">MSFTCYSVFFCNICAKQFSGPIPYKIHMESKSHEKMLKTWKLGKEIQSIQQAEGSPDHSVSPLEAYSKDTKSDSEPALEKFQTQPDNIQNCPLTCKYCAVRFSGPECAKQHFESPKHNKKIQSLSLEQSLMTMLRNPGVTQNDKQESKDSCNEVNTDRICNDTDSAAELVNESLQTRSHNFISEFRDCPLICECCAVRFSGPECAKQHFESSRHMKKLKNLALAKSLQKYINQESKDSCNKANADKTCEDTESKCEAVGERLQTRCDNFHIAEHQSWSLACKCCAVSFTGPECAKQHFESPRHCKKIQNLDLAKSLMKMSINSDTTKNENQQSKDTCIEVHTDGIYKDTEYEHTTANEKLQTGSNTFTSEPKDFPLTCECCEVMFTNLRCAKQHFDGIQHKTKLQCLTTEKSLLKLPIYSDPKEINSRKVNTERIHYILEQSPDNKVYHNIPDILLQHSNGHSKKLDKSEIIPGASSNSKQLENHISNAKIKSITRDSDNKKGALLCDICNISHFSSFTEALRHYEGEEHESRKKALLSSYFENHLCSPYKEKKIMDTEVLSTVKMHMTQNEDTEEFYSCVDTPSNNYLIWCPKVDSLADPQAKDCSENLNIFQPNEKFKRK</sequence>
<dbReference type="PROSITE" id="PS00028">
    <property type="entry name" value="ZINC_FINGER_C2H2_1"/>
    <property type="match status" value="1"/>
</dbReference>
<evidence type="ECO:0000313" key="6">
    <source>
        <dbReference type="RefSeq" id="XP_022240801.1"/>
    </source>
</evidence>
<dbReference type="PANTHER" id="PTHR46786">
    <property type="entry name" value="ZINC FINGER MATRIN-TYPE PROTEIN 3"/>
    <property type="match status" value="1"/>
</dbReference>
<dbReference type="RefSeq" id="XP_022240801.1">
    <property type="nucleotide sequence ID" value="XM_022385093.1"/>
</dbReference>
<dbReference type="InterPro" id="IPR036236">
    <property type="entry name" value="Znf_C2H2_sf"/>
</dbReference>
<feature type="region of interest" description="Disordered" evidence="1">
    <location>
        <begin position="51"/>
        <end position="76"/>
    </location>
</feature>
<dbReference type="Pfam" id="PF12874">
    <property type="entry name" value="zf-met"/>
    <property type="match status" value="2"/>
</dbReference>
<proteinExistence type="predicted"/>
<dbReference type="RefSeq" id="XP_022240802.1">
    <property type="nucleotide sequence ID" value="XM_022385094.1"/>
</dbReference>
<keyword evidence="3" id="KW-1185">Reference proteome</keyword>
<dbReference type="RefSeq" id="XP_022240800.1">
    <property type="nucleotide sequence ID" value="XM_022385092.1"/>
</dbReference>
<dbReference type="RefSeq" id="XP_013773774.1">
    <property type="nucleotide sequence ID" value="XM_013918320.2"/>
</dbReference>
<evidence type="ECO:0000259" key="2">
    <source>
        <dbReference type="PROSITE" id="PS00028"/>
    </source>
</evidence>
<accession>A0ABM1B312</accession>
<dbReference type="InterPro" id="IPR052644">
    <property type="entry name" value="ZMAT3"/>
</dbReference>
<dbReference type="RefSeq" id="XP_022240805.1">
    <property type="nucleotide sequence ID" value="XM_022385097.1"/>
</dbReference>
<evidence type="ECO:0000313" key="8">
    <source>
        <dbReference type="RefSeq" id="XP_022240804.1"/>
    </source>
</evidence>
<evidence type="ECO:0000313" key="9">
    <source>
        <dbReference type="RefSeq" id="XP_022240805.1"/>
    </source>
</evidence>
<name>A0ABM1B312_LIMPO</name>
<protein>
    <submittedName>
        <fullName evidence="4 5">Zinc finger protein 385B-like</fullName>
    </submittedName>
</protein>
<reference evidence="4 5" key="1">
    <citation type="submission" date="2025-05" db="UniProtKB">
        <authorList>
            <consortium name="RefSeq"/>
        </authorList>
    </citation>
    <scope>IDENTIFICATION</scope>
    <source>
        <tissue evidence="4 5">Muscle</tissue>
    </source>
</reference>
<dbReference type="InterPro" id="IPR003604">
    <property type="entry name" value="Matrin/U1-like-C_Znf_C2H2"/>
</dbReference>
<feature type="compositionally biased region" description="Basic and acidic residues" evidence="1">
    <location>
        <begin position="66"/>
        <end position="76"/>
    </location>
</feature>
<evidence type="ECO:0000313" key="3">
    <source>
        <dbReference type="Proteomes" id="UP000694941"/>
    </source>
</evidence>
<dbReference type="InterPro" id="IPR013087">
    <property type="entry name" value="Znf_C2H2_type"/>
</dbReference>
<dbReference type="PANTHER" id="PTHR46786:SF1">
    <property type="entry name" value="ZINC FINGER MATRIN-TYPE PROTEIN 3"/>
    <property type="match status" value="1"/>
</dbReference>
<dbReference type="GeneID" id="106458772"/>
<dbReference type="SMART" id="SM00451">
    <property type="entry name" value="ZnF_U1"/>
    <property type="match status" value="6"/>
</dbReference>
<evidence type="ECO:0000313" key="7">
    <source>
        <dbReference type="RefSeq" id="XP_022240802.1"/>
    </source>
</evidence>
<feature type="domain" description="C2H2-type" evidence="2">
    <location>
        <begin position="11"/>
        <end position="33"/>
    </location>
</feature>